<dbReference type="NCBIfam" id="TIGR02887">
    <property type="entry name" value="spore_ger_x_C"/>
    <property type="match status" value="1"/>
</dbReference>
<evidence type="ECO:0000256" key="1">
    <source>
        <dbReference type="ARBA" id="ARBA00004635"/>
    </source>
</evidence>
<keyword evidence="5" id="KW-0472">Membrane</keyword>
<gene>
    <name evidence="10" type="ORF">J9317_17345</name>
</gene>
<dbReference type="Gene3D" id="3.30.300.210">
    <property type="entry name" value="Nutrient germinant receptor protein C, domain 3"/>
    <property type="match status" value="1"/>
</dbReference>
<evidence type="ECO:0000256" key="4">
    <source>
        <dbReference type="ARBA" id="ARBA00022729"/>
    </source>
</evidence>
<dbReference type="EMBL" id="JAGVRK010000001">
    <property type="protein sequence ID" value="MBS2970514.1"/>
    <property type="molecule type" value="Genomic_DNA"/>
</dbReference>
<name>A0ABS5LIP8_9BACI</name>
<evidence type="ECO:0000313" key="10">
    <source>
        <dbReference type="EMBL" id="MBS2970514.1"/>
    </source>
</evidence>
<accession>A0ABS5LIP8</accession>
<proteinExistence type="inferred from homology"/>
<evidence type="ECO:0000256" key="6">
    <source>
        <dbReference type="ARBA" id="ARBA00023139"/>
    </source>
</evidence>
<evidence type="ECO:0000256" key="2">
    <source>
        <dbReference type="ARBA" id="ARBA00007886"/>
    </source>
</evidence>
<dbReference type="Pfam" id="PF25198">
    <property type="entry name" value="Spore_GerAC_N"/>
    <property type="match status" value="1"/>
</dbReference>
<dbReference type="Proteomes" id="UP000682403">
    <property type="component" value="Unassembled WGS sequence"/>
</dbReference>
<keyword evidence="7" id="KW-0449">Lipoprotein</keyword>
<comment type="subcellular location">
    <subcellularLocation>
        <location evidence="1">Membrane</location>
        <topology evidence="1">Lipid-anchor</topology>
    </subcellularLocation>
</comment>
<keyword evidence="3" id="KW-0309">Germination</keyword>
<dbReference type="PROSITE" id="PS51257">
    <property type="entry name" value="PROKAR_LIPOPROTEIN"/>
    <property type="match status" value="1"/>
</dbReference>
<comment type="caution">
    <text evidence="10">The sequence shown here is derived from an EMBL/GenBank/DDBJ whole genome shotgun (WGS) entry which is preliminary data.</text>
</comment>
<dbReference type="RefSeq" id="WP_211560906.1">
    <property type="nucleotide sequence ID" value="NZ_JAGVRK010000001.1"/>
</dbReference>
<keyword evidence="11" id="KW-1185">Reference proteome</keyword>
<sequence>MKKIMLAVLAGVQIFISGCWDQRLLKDSRLVFGTGIDLAEDEQLYVTAAIRDFIGGIPSNSIIHTKAHTLRESRMIMDRKVSGQFDPSKNRIFLLGENLAKSDLYSYLDVLYRDSNSSVSSKVAVVKGEASEIIDMVKVGNVLISEYLIELIESEEQSTTIPIHSLQTICTLMFDEGKDFGLPLVKRIMNEVTVDGMALFHDKSLTGYLSVDESTLLLLLMGVKAKSARYINRIHDGEKPEKNNYITYSFLKVKSGMKVIHASPRSIKAEVRMKAEIDIAEYPQDSLTSEKLVKAINKKISEQLTAEAQSVISKIQEANSDMFGIGRELMAYYPQVWKDLDWKKEYPSIEILPKVEVTVTEHGVIN</sequence>
<reference evidence="10 11" key="1">
    <citation type="submission" date="2021-04" db="EMBL/GenBank/DDBJ databases">
        <title>Metabacillus sp. strain KIGAM252 whole genome sequence.</title>
        <authorList>
            <person name="Seo M.-J."/>
            <person name="Cho E.-S."/>
            <person name="Hwang C.Y."/>
            <person name="Yoon D.J."/>
        </authorList>
    </citation>
    <scope>NUCLEOTIDE SEQUENCE [LARGE SCALE GENOMIC DNA]</scope>
    <source>
        <strain evidence="10 11">KIGAM252</strain>
    </source>
</reference>
<dbReference type="InterPro" id="IPR008844">
    <property type="entry name" value="Spore_GerAC-like"/>
</dbReference>
<feature type="domain" description="Spore germination protein N-terminal" evidence="9">
    <location>
        <begin position="21"/>
        <end position="186"/>
    </location>
</feature>
<evidence type="ECO:0000256" key="7">
    <source>
        <dbReference type="ARBA" id="ARBA00023288"/>
    </source>
</evidence>
<evidence type="ECO:0000259" key="9">
    <source>
        <dbReference type="Pfam" id="PF25198"/>
    </source>
</evidence>
<evidence type="ECO:0000256" key="5">
    <source>
        <dbReference type="ARBA" id="ARBA00023136"/>
    </source>
</evidence>
<dbReference type="PANTHER" id="PTHR35789">
    <property type="entry name" value="SPORE GERMINATION PROTEIN B3"/>
    <property type="match status" value="1"/>
</dbReference>
<dbReference type="InterPro" id="IPR057336">
    <property type="entry name" value="GerAC_N"/>
</dbReference>
<keyword evidence="4" id="KW-0732">Signal</keyword>
<comment type="similarity">
    <text evidence="2">Belongs to the GerABKC lipoprotein family.</text>
</comment>
<evidence type="ECO:0000256" key="3">
    <source>
        <dbReference type="ARBA" id="ARBA00022544"/>
    </source>
</evidence>
<dbReference type="InterPro" id="IPR038501">
    <property type="entry name" value="Spore_GerAC_C_sf"/>
</dbReference>
<organism evidence="10 11">
    <name type="scientific">Metabacillus flavus</name>
    <dbReference type="NCBI Taxonomy" id="2823519"/>
    <lineage>
        <taxon>Bacteria</taxon>
        <taxon>Bacillati</taxon>
        <taxon>Bacillota</taxon>
        <taxon>Bacilli</taxon>
        <taxon>Bacillales</taxon>
        <taxon>Bacillaceae</taxon>
        <taxon>Metabacillus</taxon>
    </lineage>
</organism>
<dbReference type="Pfam" id="PF05504">
    <property type="entry name" value="Spore_GerAC"/>
    <property type="match status" value="1"/>
</dbReference>
<dbReference type="PANTHER" id="PTHR35789:SF1">
    <property type="entry name" value="SPORE GERMINATION PROTEIN B3"/>
    <property type="match status" value="1"/>
</dbReference>
<protein>
    <submittedName>
        <fullName evidence="10">Ger(X)C family spore germination protein</fullName>
    </submittedName>
</protein>
<keyword evidence="6" id="KW-0564">Palmitate</keyword>
<evidence type="ECO:0000313" key="11">
    <source>
        <dbReference type="Proteomes" id="UP000682403"/>
    </source>
</evidence>
<dbReference type="InterPro" id="IPR046953">
    <property type="entry name" value="Spore_GerAC-like_C"/>
</dbReference>
<feature type="domain" description="Spore germination GerAC-like C-terminal" evidence="8">
    <location>
        <begin position="195"/>
        <end position="363"/>
    </location>
</feature>
<evidence type="ECO:0000259" key="8">
    <source>
        <dbReference type="Pfam" id="PF05504"/>
    </source>
</evidence>